<dbReference type="STRING" id="515618.RIEPE_0362"/>
<dbReference type="GO" id="GO:0006508">
    <property type="term" value="P:proteolysis"/>
    <property type="evidence" value="ECO:0007669"/>
    <property type="project" value="UniProtKB-KW"/>
</dbReference>
<dbReference type="PRINTS" id="PR00599">
    <property type="entry name" value="MAPEPTIDASE"/>
</dbReference>
<dbReference type="RefSeq" id="WP_013087774.1">
    <property type="nucleotide sequence ID" value="NC_014109.1"/>
</dbReference>
<reference evidence="9" key="1">
    <citation type="submission" date="2008-05" db="EMBL/GenBank/DDBJ databases">
        <title>Genome sequence of Riesia pediculicola USDA.</title>
        <authorList>
            <person name="Kirkness E.F."/>
        </authorList>
    </citation>
    <scope>NUCLEOTIDE SEQUENCE [LARGE SCALE GENOMIC DNA]</scope>
    <source>
        <strain evidence="9">USDA</strain>
    </source>
</reference>
<evidence type="ECO:0000256" key="1">
    <source>
        <dbReference type="ARBA" id="ARBA00002521"/>
    </source>
</evidence>
<feature type="binding site" evidence="6">
    <location>
        <position position="97"/>
    </location>
    <ligand>
        <name>a divalent metal cation</name>
        <dbReference type="ChEBI" id="CHEBI:60240"/>
        <label>1</label>
    </ligand>
</feature>
<dbReference type="GO" id="GO:0005829">
    <property type="term" value="C:cytosol"/>
    <property type="evidence" value="ECO:0007669"/>
    <property type="project" value="TreeGrafter"/>
</dbReference>
<accession>D4G8F0</accession>
<keyword evidence="2 6" id="KW-0031">Aminopeptidase</keyword>
<dbReference type="KEGG" id="rip:RIEPE_0362"/>
<keyword evidence="4 6" id="KW-0479">Metal-binding</keyword>
<comment type="function">
    <text evidence="1 6">Removes the N-terminal methionine from nascent proteins. The N-terminal methionine is often cleaved when the second residue in the primary sequence is small and uncharged (Met-Ala-, Cys, Gly, Pro, Ser, Thr, or Val). Requires deformylation of the N(alpha)-formylated initiator methionine before it can be hydrolyzed.</text>
</comment>
<comment type="similarity">
    <text evidence="6">Belongs to the peptidase M24A family. Methionine aminopeptidase type 1 subfamily.</text>
</comment>
<sequence>MINLIKTKEEIQKMRIVGRISAKVLEFIEPYILPGISTGEIDRICHDYITKEMKAIPACLNYHGFPKSICTSVNDVICHGVPSEKEILKEKDIINIDVAVFKDGFYGDTSKMFFVGKPEVNSKNLCKIAQLSLYIAIKIIKPGLSLRSIGKTIQNFVRKHQFSIVREYCGHGIGRSFHEDPPILHYDAEDKGIKLQPGMIFTIEPMINYGSEESKIMEDGWTVKTVDKSLSAQYEHTILVTKSGYEILTLRKEESFF</sequence>
<organism evidence="9 10">
    <name type="scientific">Riesia pediculicola (strain USDA)</name>
    <dbReference type="NCBI Taxonomy" id="515618"/>
    <lineage>
        <taxon>Bacteria</taxon>
        <taxon>Pseudomonadati</taxon>
        <taxon>Pseudomonadota</taxon>
        <taxon>Gammaproteobacteria</taxon>
        <taxon>Enterobacterales</taxon>
        <taxon>Enterobacteriaceae</taxon>
        <taxon>Candidatus Riesia</taxon>
    </lineage>
</organism>
<feature type="binding site" evidence="6">
    <location>
        <position position="108"/>
    </location>
    <ligand>
        <name>a divalent metal cation</name>
        <dbReference type="ChEBI" id="CHEBI:60240"/>
        <label>2</label>
        <note>catalytic</note>
    </ligand>
</feature>
<dbReference type="InterPro" id="IPR000994">
    <property type="entry name" value="Pept_M24"/>
</dbReference>
<dbReference type="eggNOG" id="COG0024">
    <property type="taxonomic scope" value="Bacteria"/>
</dbReference>
<feature type="binding site" evidence="6">
    <location>
        <position position="178"/>
    </location>
    <ligand>
        <name>substrate</name>
    </ligand>
</feature>
<dbReference type="NCBIfam" id="TIGR00500">
    <property type="entry name" value="met_pdase_I"/>
    <property type="match status" value="1"/>
</dbReference>
<dbReference type="GO" id="GO:0070006">
    <property type="term" value="F:metalloaminopeptidase activity"/>
    <property type="evidence" value="ECO:0007669"/>
    <property type="project" value="UniProtKB-UniRule"/>
</dbReference>
<dbReference type="EMBL" id="CP001085">
    <property type="protein sequence ID" value="ADD79792.1"/>
    <property type="molecule type" value="Genomic_DNA"/>
</dbReference>
<dbReference type="PANTHER" id="PTHR43330">
    <property type="entry name" value="METHIONINE AMINOPEPTIDASE"/>
    <property type="match status" value="1"/>
</dbReference>
<dbReference type="EC" id="3.4.11.18" evidence="6 7"/>
<comment type="subunit">
    <text evidence="6">Monomer.</text>
</comment>
<evidence type="ECO:0000256" key="2">
    <source>
        <dbReference type="ARBA" id="ARBA00022438"/>
    </source>
</evidence>
<evidence type="ECO:0000256" key="7">
    <source>
        <dbReference type="RuleBase" id="RU003653"/>
    </source>
</evidence>
<feature type="binding site" evidence="6">
    <location>
        <position position="79"/>
    </location>
    <ligand>
        <name>substrate</name>
    </ligand>
</feature>
<dbReference type="InterPro" id="IPR036005">
    <property type="entry name" value="Creatinase/aminopeptidase-like"/>
</dbReference>
<feature type="binding site" evidence="6">
    <location>
        <position position="235"/>
    </location>
    <ligand>
        <name>a divalent metal cation</name>
        <dbReference type="ChEBI" id="CHEBI:60240"/>
        <label>2</label>
        <note>catalytic</note>
    </ligand>
</feature>
<evidence type="ECO:0000256" key="5">
    <source>
        <dbReference type="ARBA" id="ARBA00022801"/>
    </source>
</evidence>
<dbReference type="HOGENOM" id="CLU_015857_0_0_6"/>
<comment type="catalytic activity">
    <reaction evidence="6 7">
        <text>Release of N-terminal amino acids, preferentially methionine, from peptides and arylamides.</text>
        <dbReference type="EC" id="3.4.11.18"/>
    </reaction>
</comment>
<feature type="binding site" evidence="6">
    <location>
        <position position="171"/>
    </location>
    <ligand>
        <name>a divalent metal cation</name>
        <dbReference type="ChEBI" id="CHEBI:60240"/>
        <label>2</label>
        <note>catalytic</note>
    </ligand>
</feature>
<comment type="cofactor">
    <cofactor evidence="6">
        <name>Co(2+)</name>
        <dbReference type="ChEBI" id="CHEBI:48828"/>
    </cofactor>
    <cofactor evidence="6">
        <name>Zn(2+)</name>
        <dbReference type="ChEBI" id="CHEBI:29105"/>
    </cofactor>
    <cofactor evidence="6">
        <name>Mn(2+)</name>
        <dbReference type="ChEBI" id="CHEBI:29035"/>
    </cofactor>
    <cofactor evidence="6">
        <name>Fe(2+)</name>
        <dbReference type="ChEBI" id="CHEBI:29033"/>
    </cofactor>
    <text evidence="6">Binds 2 divalent metal cations per subunit. Has a high-affinity and a low affinity metal-binding site. The true nature of the physiological cofactor is under debate. The enzyme is active with cobalt, zinc, manganese or divalent iron ions. Most likely, methionine aminopeptidases function as mononuclear Fe(2+)-metalloproteases under physiological conditions, and the catalytically relevant metal-binding site has been assigned to the histidine-containing high-affinity site.</text>
</comment>
<dbReference type="SUPFAM" id="SSF55920">
    <property type="entry name" value="Creatinase/aminopeptidase"/>
    <property type="match status" value="1"/>
</dbReference>
<dbReference type="GO" id="GO:0004239">
    <property type="term" value="F:initiator methionyl aminopeptidase activity"/>
    <property type="evidence" value="ECO:0007669"/>
    <property type="project" value="UniProtKB-UniRule"/>
</dbReference>
<protein>
    <recommendedName>
        <fullName evidence="6 7">Methionine aminopeptidase</fullName>
        <shortName evidence="6">MAP</shortName>
        <shortName evidence="6">MetAP</shortName>
        <ecNumber evidence="6 7">3.4.11.18</ecNumber>
    </recommendedName>
    <alternativeName>
        <fullName evidence="6">Peptidase M</fullName>
    </alternativeName>
</protein>
<evidence type="ECO:0000313" key="9">
    <source>
        <dbReference type="EMBL" id="ADD79792.1"/>
    </source>
</evidence>
<dbReference type="MEROPS" id="M24.001"/>
<dbReference type="AlphaFoldDB" id="D4G8F0"/>
<dbReference type="GO" id="GO:0046872">
    <property type="term" value="F:metal ion binding"/>
    <property type="evidence" value="ECO:0007669"/>
    <property type="project" value="UniProtKB-UniRule"/>
</dbReference>
<feature type="binding site" evidence="6">
    <location>
        <position position="235"/>
    </location>
    <ligand>
        <name>a divalent metal cation</name>
        <dbReference type="ChEBI" id="CHEBI:60240"/>
        <label>1</label>
    </ligand>
</feature>
<dbReference type="PROSITE" id="PS00680">
    <property type="entry name" value="MAP_1"/>
    <property type="match status" value="1"/>
</dbReference>
<name>D4G8F0_RIEPU</name>
<dbReference type="Proteomes" id="UP000001700">
    <property type="component" value="Chromosome"/>
</dbReference>
<evidence type="ECO:0000259" key="8">
    <source>
        <dbReference type="Pfam" id="PF00557"/>
    </source>
</evidence>
<dbReference type="PANTHER" id="PTHR43330:SF27">
    <property type="entry name" value="METHIONINE AMINOPEPTIDASE"/>
    <property type="match status" value="1"/>
</dbReference>
<feature type="domain" description="Peptidase M24" evidence="8">
    <location>
        <begin position="12"/>
        <end position="242"/>
    </location>
</feature>
<feature type="binding site" evidence="6">
    <location>
        <position position="108"/>
    </location>
    <ligand>
        <name>a divalent metal cation</name>
        <dbReference type="ChEBI" id="CHEBI:60240"/>
        <label>1</label>
    </ligand>
</feature>
<dbReference type="HAMAP" id="MF_01974">
    <property type="entry name" value="MetAP_1"/>
    <property type="match status" value="1"/>
</dbReference>
<gene>
    <name evidence="6 9" type="primary">map</name>
    <name evidence="9" type="ordered locus">RIEPE_0362</name>
</gene>
<dbReference type="Pfam" id="PF00557">
    <property type="entry name" value="Peptidase_M24"/>
    <property type="match status" value="1"/>
</dbReference>
<proteinExistence type="inferred from homology"/>
<feature type="binding site" evidence="6">
    <location>
        <position position="204"/>
    </location>
    <ligand>
        <name>a divalent metal cation</name>
        <dbReference type="ChEBI" id="CHEBI:60240"/>
        <label>2</label>
        <note>catalytic</note>
    </ligand>
</feature>
<evidence type="ECO:0000256" key="4">
    <source>
        <dbReference type="ARBA" id="ARBA00022723"/>
    </source>
</evidence>
<evidence type="ECO:0000313" key="10">
    <source>
        <dbReference type="Proteomes" id="UP000001700"/>
    </source>
</evidence>
<dbReference type="InterPro" id="IPR002467">
    <property type="entry name" value="Pept_M24A_MAP1"/>
</dbReference>
<keyword evidence="10" id="KW-1185">Reference proteome</keyword>
<evidence type="ECO:0000256" key="3">
    <source>
        <dbReference type="ARBA" id="ARBA00022670"/>
    </source>
</evidence>
<evidence type="ECO:0000256" key="6">
    <source>
        <dbReference type="HAMAP-Rule" id="MF_01974"/>
    </source>
</evidence>
<keyword evidence="3 6" id="KW-0645">Protease</keyword>
<dbReference type="CDD" id="cd01086">
    <property type="entry name" value="MetAP1"/>
    <property type="match status" value="1"/>
</dbReference>
<keyword evidence="5 6" id="KW-0378">Hydrolase</keyword>
<dbReference type="InterPro" id="IPR001714">
    <property type="entry name" value="Pept_M24_MAP"/>
</dbReference>
<dbReference type="OrthoDB" id="9802055at2"/>
<dbReference type="Gene3D" id="3.90.230.10">
    <property type="entry name" value="Creatinase/methionine aminopeptidase superfamily"/>
    <property type="match status" value="1"/>
</dbReference>